<proteinExistence type="predicted"/>
<dbReference type="EMBL" id="LLXH01000054">
    <property type="protein sequence ID" value="PKC74399.1"/>
    <property type="molecule type" value="Genomic_DNA"/>
</dbReference>
<dbReference type="Proteomes" id="UP000232688">
    <property type="component" value="Unassembled WGS sequence"/>
</dbReference>
<dbReference type="VEuPathDB" id="FungiDB:RhiirA1_202768"/>
<dbReference type="AlphaFoldDB" id="A0A2N0SFU2"/>
<evidence type="ECO:0000313" key="1">
    <source>
        <dbReference type="EMBL" id="PKC74399.1"/>
    </source>
</evidence>
<gene>
    <name evidence="1" type="ORF">RhiirA1_202768</name>
</gene>
<accession>A0A2N0SFU2</accession>
<organism evidence="1 2">
    <name type="scientific">Rhizophagus irregularis</name>
    <dbReference type="NCBI Taxonomy" id="588596"/>
    <lineage>
        <taxon>Eukaryota</taxon>
        <taxon>Fungi</taxon>
        <taxon>Fungi incertae sedis</taxon>
        <taxon>Mucoromycota</taxon>
        <taxon>Glomeromycotina</taxon>
        <taxon>Glomeromycetes</taxon>
        <taxon>Glomerales</taxon>
        <taxon>Glomeraceae</taxon>
        <taxon>Rhizophagus</taxon>
    </lineage>
</organism>
<sequence>MFGRNWNIDTCQNGVVTTSQGAFNFSTTAPKKNPSTTCCFYVCRYLIQNNFGLCDDRGTKFLKEAGLKLPKVLKDMLVKLMKKVDWNRERIDDNDGPS</sequence>
<protein>
    <submittedName>
        <fullName evidence="1">Uncharacterized protein</fullName>
    </submittedName>
</protein>
<name>A0A2N0SFU2_9GLOM</name>
<comment type="caution">
    <text evidence="1">The sequence shown here is derived from an EMBL/GenBank/DDBJ whole genome shotgun (WGS) entry which is preliminary data.</text>
</comment>
<evidence type="ECO:0000313" key="2">
    <source>
        <dbReference type="Proteomes" id="UP000232688"/>
    </source>
</evidence>
<reference evidence="1 2" key="2">
    <citation type="submission" date="2017-10" db="EMBL/GenBank/DDBJ databases">
        <title>Genome analyses suggest a sexual origin of heterokaryosis in a supposedly ancient asexual fungus.</title>
        <authorList>
            <person name="Corradi N."/>
            <person name="Sedzielewska K."/>
            <person name="Noel J."/>
            <person name="Charron P."/>
            <person name="Farinelli L."/>
            <person name="Marton T."/>
            <person name="Kruger M."/>
            <person name="Pelin A."/>
            <person name="Brachmann A."/>
            <person name="Corradi N."/>
        </authorList>
    </citation>
    <scope>NUCLEOTIDE SEQUENCE [LARGE SCALE GENOMIC DNA]</scope>
    <source>
        <strain evidence="1 2">A1</strain>
    </source>
</reference>
<reference evidence="1 2" key="1">
    <citation type="submission" date="2017-10" db="EMBL/GenBank/DDBJ databases">
        <title>Extensive intraspecific genome diversity in a model arbuscular mycorrhizal fungus.</title>
        <authorList>
            <person name="Chen E.C.H."/>
            <person name="Morin E."/>
            <person name="Baudet D."/>
            <person name="Noel J."/>
            <person name="Ndikumana S."/>
            <person name="Charron P."/>
            <person name="St-Onge C."/>
            <person name="Giorgi J."/>
            <person name="Grigoriev I.V."/>
            <person name="Roux C."/>
            <person name="Martin F.M."/>
            <person name="Corradi N."/>
        </authorList>
    </citation>
    <scope>NUCLEOTIDE SEQUENCE [LARGE SCALE GENOMIC DNA]</scope>
    <source>
        <strain evidence="1 2">A1</strain>
    </source>
</reference>